<reference evidence="2" key="1">
    <citation type="submission" date="2019-07" db="EMBL/GenBank/DDBJ databases">
        <authorList>
            <person name="Dittberner H."/>
        </authorList>
    </citation>
    <scope>NUCLEOTIDE SEQUENCE [LARGE SCALE GENOMIC DNA]</scope>
</reference>
<gene>
    <name evidence="2" type="ORF">ANE_LOCUS24908</name>
</gene>
<protein>
    <submittedName>
        <fullName evidence="2">Uncharacterized protein</fullName>
    </submittedName>
</protein>
<accession>A0A565CLM3</accession>
<name>A0A565CLM3_9BRAS</name>
<keyword evidence="3" id="KW-1185">Reference proteome</keyword>
<sequence>MEKWKNMSIFGEFDTCSNRSYYGETSSDDDMPYFGDIFREYKNTPSTDKGILTRCFCGDKVVVMHHTFGVYNGQKFYSCVEDNNKLCDEAIIEEIDAVKTKLGDQEAKVETAAKEITELKKMVSDQNTIDGLMKKP</sequence>
<comment type="caution">
    <text evidence="2">The sequence shown here is derived from an EMBL/GenBank/DDBJ whole genome shotgun (WGS) entry which is preliminary data.</text>
</comment>
<dbReference type="AlphaFoldDB" id="A0A565CLM3"/>
<feature type="coiled-coil region" evidence="1">
    <location>
        <begin position="95"/>
        <end position="122"/>
    </location>
</feature>
<dbReference type="Proteomes" id="UP000489600">
    <property type="component" value="Unassembled WGS sequence"/>
</dbReference>
<evidence type="ECO:0000313" key="2">
    <source>
        <dbReference type="EMBL" id="VVB14464.1"/>
    </source>
</evidence>
<organism evidence="2 3">
    <name type="scientific">Arabis nemorensis</name>
    <dbReference type="NCBI Taxonomy" id="586526"/>
    <lineage>
        <taxon>Eukaryota</taxon>
        <taxon>Viridiplantae</taxon>
        <taxon>Streptophyta</taxon>
        <taxon>Embryophyta</taxon>
        <taxon>Tracheophyta</taxon>
        <taxon>Spermatophyta</taxon>
        <taxon>Magnoliopsida</taxon>
        <taxon>eudicotyledons</taxon>
        <taxon>Gunneridae</taxon>
        <taxon>Pentapetalae</taxon>
        <taxon>rosids</taxon>
        <taxon>malvids</taxon>
        <taxon>Brassicales</taxon>
        <taxon>Brassicaceae</taxon>
        <taxon>Arabideae</taxon>
        <taxon>Arabis</taxon>
    </lineage>
</organism>
<evidence type="ECO:0000256" key="1">
    <source>
        <dbReference type="SAM" id="Coils"/>
    </source>
</evidence>
<evidence type="ECO:0000313" key="3">
    <source>
        <dbReference type="Proteomes" id="UP000489600"/>
    </source>
</evidence>
<dbReference type="EMBL" id="CABITT030000008">
    <property type="protein sequence ID" value="VVB14464.1"/>
    <property type="molecule type" value="Genomic_DNA"/>
</dbReference>
<keyword evidence="1" id="KW-0175">Coiled coil</keyword>
<proteinExistence type="predicted"/>